<comment type="caution">
    <text evidence="1">The sequence shown here is derived from an EMBL/GenBank/DDBJ whole genome shotgun (WGS) entry which is preliminary data.</text>
</comment>
<reference evidence="1 2" key="1">
    <citation type="journal article" date="2019" name="Int. J. Syst. Evol. Microbiol.">
        <title>The Global Catalogue of Microorganisms (GCM) 10K type strain sequencing project: providing services to taxonomists for standard genome sequencing and annotation.</title>
        <authorList>
            <consortium name="The Broad Institute Genomics Platform"/>
            <consortium name="The Broad Institute Genome Sequencing Center for Infectious Disease"/>
            <person name="Wu L."/>
            <person name="Ma J."/>
        </authorList>
    </citation>
    <scope>NUCLEOTIDE SEQUENCE [LARGE SCALE GENOMIC DNA]</scope>
    <source>
        <strain evidence="1 2">JCM 15481</strain>
    </source>
</reference>
<name>A0ABN2XX31_9ACTN</name>
<proteinExistence type="predicted"/>
<dbReference type="RefSeq" id="WP_344289472.1">
    <property type="nucleotide sequence ID" value="NZ_BAAAPF010000042.1"/>
</dbReference>
<keyword evidence="2" id="KW-1185">Reference proteome</keyword>
<gene>
    <name evidence="1" type="ORF">GCM10009802_20220</name>
</gene>
<accession>A0ABN2XX31</accession>
<evidence type="ECO:0000313" key="1">
    <source>
        <dbReference type="EMBL" id="GAA2118545.1"/>
    </source>
</evidence>
<protein>
    <submittedName>
        <fullName evidence="1">Uncharacterized protein</fullName>
    </submittedName>
</protein>
<dbReference type="Proteomes" id="UP001500443">
    <property type="component" value="Unassembled WGS sequence"/>
</dbReference>
<evidence type="ECO:0000313" key="2">
    <source>
        <dbReference type="Proteomes" id="UP001500443"/>
    </source>
</evidence>
<organism evidence="1 2">
    <name type="scientific">Streptomyces synnematoformans</name>
    <dbReference type="NCBI Taxonomy" id="415721"/>
    <lineage>
        <taxon>Bacteria</taxon>
        <taxon>Bacillati</taxon>
        <taxon>Actinomycetota</taxon>
        <taxon>Actinomycetes</taxon>
        <taxon>Kitasatosporales</taxon>
        <taxon>Streptomycetaceae</taxon>
        <taxon>Streptomyces</taxon>
    </lineage>
</organism>
<dbReference type="EMBL" id="BAAAPF010000042">
    <property type="protein sequence ID" value="GAA2118545.1"/>
    <property type="molecule type" value="Genomic_DNA"/>
</dbReference>
<sequence>MTAVVILAAVAVWLVALVAAAAIGYIAILAARRIDSACWNESTAGAVPDPRHGE</sequence>